<comment type="caution">
    <text evidence="2">The sequence shown here is derived from an EMBL/GenBank/DDBJ whole genome shotgun (WGS) entry which is preliminary data.</text>
</comment>
<dbReference type="AlphaFoldDB" id="A0A1C7N515"/>
<keyword evidence="1" id="KW-0812">Transmembrane</keyword>
<feature type="transmembrane region" description="Helical" evidence="1">
    <location>
        <begin position="137"/>
        <end position="154"/>
    </location>
</feature>
<dbReference type="EMBL" id="LUGH01000542">
    <property type="protein sequence ID" value="OBZ84202.1"/>
    <property type="molecule type" value="Genomic_DNA"/>
</dbReference>
<dbReference type="InParanoid" id="A0A1C7N515"/>
<evidence type="ECO:0000313" key="2">
    <source>
        <dbReference type="EMBL" id="OBZ84202.1"/>
    </source>
</evidence>
<keyword evidence="3" id="KW-1185">Reference proteome</keyword>
<feature type="transmembrane region" description="Helical" evidence="1">
    <location>
        <begin position="166"/>
        <end position="184"/>
    </location>
</feature>
<reference evidence="2 3" key="1">
    <citation type="submission" date="2016-03" db="EMBL/GenBank/DDBJ databases">
        <title>Choanephora cucurbitarum.</title>
        <authorList>
            <person name="Min B."/>
            <person name="Park H."/>
            <person name="Park J.-H."/>
            <person name="Shin H.-D."/>
            <person name="Choi I.-G."/>
        </authorList>
    </citation>
    <scope>NUCLEOTIDE SEQUENCE [LARGE SCALE GENOMIC DNA]</scope>
    <source>
        <strain evidence="2 3">KUS-F28377</strain>
    </source>
</reference>
<evidence type="ECO:0008006" key="4">
    <source>
        <dbReference type="Google" id="ProtNLM"/>
    </source>
</evidence>
<sequence length="189" mass="21153">MDSPRVVENILTTQAFLTDWHVRVTWIAFMTLWVFWGLTWFVRNAFGGDASTHALNVQSHQIGHDPTIATTDPETGAATNTAGVATNTGEKAVLPAPAWSVKVFNRLNRAHDMLRDLMIMLLSVLTLNTFARASTRAVMILAWIFVAFAFVYFAAEAAFEHRYLRLLYAVTFYSIGLAIVGLAYKQGFY</sequence>
<evidence type="ECO:0000256" key="1">
    <source>
        <dbReference type="SAM" id="Phobius"/>
    </source>
</evidence>
<protein>
    <recommendedName>
        <fullName evidence="4">MAPEG family protein</fullName>
    </recommendedName>
</protein>
<keyword evidence="1" id="KW-0472">Membrane</keyword>
<feature type="transmembrane region" description="Helical" evidence="1">
    <location>
        <begin position="20"/>
        <end position="42"/>
    </location>
</feature>
<evidence type="ECO:0000313" key="3">
    <source>
        <dbReference type="Proteomes" id="UP000093000"/>
    </source>
</evidence>
<name>A0A1C7N515_9FUNG</name>
<proteinExistence type="predicted"/>
<organism evidence="2 3">
    <name type="scientific">Choanephora cucurbitarum</name>
    <dbReference type="NCBI Taxonomy" id="101091"/>
    <lineage>
        <taxon>Eukaryota</taxon>
        <taxon>Fungi</taxon>
        <taxon>Fungi incertae sedis</taxon>
        <taxon>Mucoromycota</taxon>
        <taxon>Mucoromycotina</taxon>
        <taxon>Mucoromycetes</taxon>
        <taxon>Mucorales</taxon>
        <taxon>Mucorineae</taxon>
        <taxon>Choanephoraceae</taxon>
        <taxon>Choanephoroideae</taxon>
        <taxon>Choanephora</taxon>
    </lineage>
</organism>
<dbReference type="OrthoDB" id="2446850at2759"/>
<keyword evidence="1" id="KW-1133">Transmembrane helix</keyword>
<accession>A0A1C7N515</accession>
<dbReference type="Proteomes" id="UP000093000">
    <property type="component" value="Unassembled WGS sequence"/>
</dbReference>
<gene>
    <name evidence="2" type="ORF">A0J61_07747</name>
</gene>